<accession>A0AAD1XA55</accession>
<keyword evidence="3 7" id="KW-0812">Transmembrane</keyword>
<evidence type="ECO:0000259" key="9">
    <source>
        <dbReference type="Pfam" id="PF01529"/>
    </source>
</evidence>
<evidence type="ECO:0000256" key="7">
    <source>
        <dbReference type="RuleBase" id="RU079119"/>
    </source>
</evidence>
<comment type="catalytic activity">
    <reaction evidence="7">
        <text>L-cysteinyl-[protein] + hexadecanoyl-CoA = S-hexadecanoyl-L-cysteinyl-[protein] + CoA</text>
        <dbReference type="Rhea" id="RHEA:36683"/>
        <dbReference type="Rhea" id="RHEA-COMP:10131"/>
        <dbReference type="Rhea" id="RHEA-COMP:11032"/>
        <dbReference type="ChEBI" id="CHEBI:29950"/>
        <dbReference type="ChEBI" id="CHEBI:57287"/>
        <dbReference type="ChEBI" id="CHEBI:57379"/>
        <dbReference type="ChEBI" id="CHEBI:74151"/>
        <dbReference type="EC" id="2.3.1.225"/>
    </reaction>
</comment>
<feature type="domain" description="Palmitoyltransferase DHHC" evidence="9">
    <location>
        <begin position="125"/>
        <end position="259"/>
    </location>
</feature>
<keyword evidence="2 7" id="KW-0808">Transferase</keyword>
<evidence type="ECO:0000256" key="4">
    <source>
        <dbReference type="ARBA" id="ARBA00022989"/>
    </source>
</evidence>
<proteinExistence type="inferred from homology"/>
<keyword evidence="5 7" id="KW-0472">Membrane</keyword>
<dbReference type="GO" id="GO:0005783">
    <property type="term" value="C:endoplasmic reticulum"/>
    <property type="evidence" value="ECO:0007669"/>
    <property type="project" value="TreeGrafter"/>
</dbReference>
<keyword evidence="6 7" id="KW-0012">Acyltransferase</keyword>
<evidence type="ECO:0000256" key="2">
    <source>
        <dbReference type="ARBA" id="ARBA00022679"/>
    </source>
</evidence>
<evidence type="ECO:0000256" key="6">
    <source>
        <dbReference type="ARBA" id="ARBA00023315"/>
    </source>
</evidence>
<evidence type="ECO:0000256" key="8">
    <source>
        <dbReference type="SAM" id="MobiDB-lite"/>
    </source>
</evidence>
<evidence type="ECO:0000256" key="1">
    <source>
        <dbReference type="ARBA" id="ARBA00004141"/>
    </source>
</evidence>
<feature type="region of interest" description="Disordered" evidence="8">
    <location>
        <begin position="374"/>
        <end position="399"/>
    </location>
</feature>
<dbReference type="GO" id="GO:0016020">
    <property type="term" value="C:membrane"/>
    <property type="evidence" value="ECO:0007669"/>
    <property type="project" value="UniProtKB-SubCell"/>
</dbReference>
<dbReference type="InterPro" id="IPR001594">
    <property type="entry name" value="Palmitoyltrfase_DHHC"/>
</dbReference>
<evidence type="ECO:0000256" key="3">
    <source>
        <dbReference type="ARBA" id="ARBA00022692"/>
    </source>
</evidence>
<organism evidence="10 11">
    <name type="scientific">Euplotes crassus</name>
    <dbReference type="NCBI Taxonomy" id="5936"/>
    <lineage>
        <taxon>Eukaryota</taxon>
        <taxon>Sar</taxon>
        <taxon>Alveolata</taxon>
        <taxon>Ciliophora</taxon>
        <taxon>Intramacronucleata</taxon>
        <taxon>Spirotrichea</taxon>
        <taxon>Hypotrichia</taxon>
        <taxon>Euplotida</taxon>
        <taxon>Euplotidae</taxon>
        <taxon>Moneuplotes</taxon>
    </lineage>
</organism>
<dbReference type="Pfam" id="PF01529">
    <property type="entry name" value="DHHC"/>
    <property type="match status" value="1"/>
</dbReference>
<comment type="domain">
    <text evidence="7">The DHHC domain is required for palmitoyltransferase activity.</text>
</comment>
<comment type="caution">
    <text evidence="10">The sequence shown here is derived from an EMBL/GenBank/DDBJ whole genome shotgun (WGS) entry which is preliminary data.</text>
</comment>
<evidence type="ECO:0000313" key="10">
    <source>
        <dbReference type="EMBL" id="CAI2363376.1"/>
    </source>
</evidence>
<feature type="transmembrane region" description="Helical" evidence="7">
    <location>
        <begin position="173"/>
        <end position="196"/>
    </location>
</feature>
<sequence>MLCSRLQRILKILPSHQLCGILNKGMGMKKLQWKNGRKRNQSQSENNCGWKFLFTLIFIALEIILVCAILVPYLVIDFSWIASSLLVFIILVCYILIIIFYLMCVFIDTEQRDPGLPNSVSPDKQKDIKCCKLCKIQINPGTVHCFHCHKCVENFDHHCAWINQCIAKANHKYYIALLFVCIISSVLTISLVITFLANFENSAFKEEVFNIDGNFYIFATIWVAYLCFKTFSTASVMFLAMFHLWLLKKGTTTYHFLKSRRNAKVDQMNECVKPSISEPKFCRNNATLQAHAQDSSSRELSCEINENREPDKRCETSRDSLVASKSHNMANDHGLSFISSQFISKKNTFKPAVMSVSNGTLQTLAPITQVSETLGSAKKLPRLKTQLKRKPQPAKDDHL</sequence>
<dbReference type="PANTHER" id="PTHR22883">
    <property type="entry name" value="ZINC FINGER DHHC DOMAIN CONTAINING PROTEIN"/>
    <property type="match status" value="1"/>
</dbReference>
<evidence type="ECO:0000313" key="11">
    <source>
        <dbReference type="Proteomes" id="UP001295684"/>
    </source>
</evidence>
<dbReference type="AlphaFoldDB" id="A0AAD1XA55"/>
<feature type="transmembrane region" description="Helical" evidence="7">
    <location>
        <begin position="52"/>
        <end position="75"/>
    </location>
</feature>
<name>A0AAD1XA55_EUPCR</name>
<reference evidence="10" key="1">
    <citation type="submission" date="2023-07" db="EMBL/GenBank/DDBJ databases">
        <authorList>
            <consortium name="AG Swart"/>
            <person name="Singh M."/>
            <person name="Singh A."/>
            <person name="Seah K."/>
            <person name="Emmerich C."/>
        </authorList>
    </citation>
    <scope>NUCLEOTIDE SEQUENCE</scope>
    <source>
        <strain evidence="10">DP1</strain>
    </source>
</reference>
<feature type="transmembrane region" description="Helical" evidence="7">
    <location>
        <begin position="216"/>
        <end position="247"/>
    </location>
</feature>
<dbReference type="PROSITE" id="PS50216">
    <property type="entry name" value="DHHC"/>
    <property type="match status" value="1"/>
</dbReference>
<evidence type="ECO:0000256" key="5">
    <source>
        <dbReference type="ARBA" id="ARBA00023136"/>
    </source>
</evidence>
<gene>
    <name evidence="10" type="ORF">ECRASSUSDP1_LOCUS4710</name>
</gene>
<comment type="subcellular location">
    <subcellularLocation>
        <location evidence="1">Membrane</location>
        <topology evidence="1">Multi-pass membrane protein</topology>
    </subcellularLocation>
</comment>
<dbReference type="GO" id="GO:0019706">
    <property type="term" value="F:protein-cysteine S-palmitoyltransferase activity"/>
    <property type="evidence" value="ECO:0007669"/>
    <property type="project" value="UniProtKB-EC"/>
</dbReference>
<feature type="compositionally biased region" description="Basic residues" evidence="8">
    <location>
        <begin position="379"/>
        <end position="392"/>
    </location>
</feature>
<keyword evidence="4 7" id="KW-1133">Transmembrane helix</keyword>
<comment type="similarity">
    <text evidence="7">Belongs to the DHHC palmitoyltransferase family.</text>
</comment>
<keyword evidence="11" id="KW-1185">Reference proteome</keyword>
<dbReference type="InterPro" id="IPR039859">
    <property type="entry name" value="PFA4/ZDH16/20/ERF2-like"/>
</dbReference>
<dbReference type="GO" id="GO:0006612">
    <property type="term" value="P:protein targeting to membrane"/>
    <property type="evidence" value="ECO:0007669"/>
    <property type="project" value="TreeGrafter"/>
</dbReference>
<protein>
    <recommendedName>
        <fullName evidence="7">Palmitoyltransferase</fullName>
        <ecNumber evidence="7">2.3.1.225</ecNumber>
    </recommendedName>
</protein>
<dbReference type="GO" id="GO:0005794">
    <property type="term" value="C:Golgi apparatus"/>
    <property type="evidence" value="ECO:0007669"/>
    <property type="project" value="TreeGrafter"/>
</dbReference>
<dbReference type="EMBL" id="CAMPGE010004527">
    <property type="protein sequence ID" value="CAI2363376.1"/>
    <property type="molecule type" value="Genomic_DNA"/>
</dbReference>
<feature type="transmembrane region" description="Helical" evidence="7">
    <location>
        <begin position="81"/>
        <end position="107"/>
    </location>
</feature>
<dbReference type="Proteomes" id="UP001295684">
    <property type="component" value="Unassembled WGS sequence"/>
</dbReference>
<dbReference type="EC" id="2.3.1.225" evidence="7"/>